<reference evidence="2 3" key="1">
    <citation type="submission" date="2023-02" db="EMBL/GenBank/DDBJ databases">
        <title>Genome sequence of Mucilaginibacter jinjuensis strain KACC 16571.</title>
        <authorList>
            <person name="Kim S."/>
            <person name="Heo J."/>
            <person name="Kwon S.-W."/>
        </authorList>
    </citation>
    <scope>NUCLEOTIDE SEQUENCE [LARGE SCALE GENOMIC DNA]</scope>
    <source>
        <strain evidence="2 3">KACC 16571</strain>
    </source>
</reference>
<gene>
    <name evidence="2" type="ORF">PQO05_02900</name>
</gene>
<dbReference type="RefSeq" id="WP_273631152.1">
    <property type="nucleotide sequence ID" value="NZ_CP117167.1"/>
</dbReference>
<evidence type="ECO:0000256" key="1">
    <source>
        <dbReference type="SAM" id="SignalP"/>
    </source>
</evidence>
<feature type="chain" id="PRO_5045465911" description="YD repeat-containing protein" evidence="1">
    <location>
        <begin position="19"/>
        <end position="243"/>
    </location>
</feature>
<accession>A0ABY7T965</accession>
<dbReference type="EMBL" id="CP117167">
    <property type="protein sequence ID" value="WCT12881.1"/>
    <property type="molecule type" value="Genomic_DNA"/>
</dbReference>
<keyword evidence="3" id="KW-1185">Reference proteome</keyword>
<name>A0ABY7T965_9SPHI</name>
<evidence type="ECO:0000313" key="2">
    <source>
        <dbReference type="EMBL" id="WCT12881.1"/>
    </source>
</evidence>
<dbReference type="Gene3D" id="2.180.10.10">
    <property type="entry name" value="RHS repeat-associated core"/>
    <property type="match status" value="1"/>
</dbReference>
<proteinExistence type="predicted"/>
<keyword evidence="1" id="KW-0732">Signal</keyword>
<organism evidence="2 3">
    <name type="scientific">Mucilaginibacter jinjuensis</name>
    <dbReference type="NCBI Taxonomy" id="1176721"/>
    <lineage>
        <taxon>Bacteria</taxon>
        <taxon>Pseudomonadati</taxon>
        <taxon>Bacteroidota</taxon>
        <taxon>Sphingobacteriia</taxon>
        <taxon>Sphingobacteriales</taxon>
        <taxon>Sphingobacteriaceae</taxon>
        <taxon>Mucilaginibacter</taxon>
    </lineage>
</organism>
<evidence type="ECO:0008006" key="4">
    <source>
        <dbReference type="Google" id="ProtNLM"/>
    </source>
</evidence>
<feature type="signal peptide" evidence="1">
    <location>
        <begin position="1"/>
        <end position="18"/>
    </location>
</feature>
<sequence>MKILYLIAILCFTNTCFAQKIKSDLEKENLKGNVLSVTTTRRDTVSAKIINKEIATYNNDGNLVSNIRYDSLFKGDTASTRINYEYRNHRLVESVRYHTVKKSAVRSTYSYHTLENEVEQRDYTFRDNILLGSFVSRYDEAGNITRLTTYDGHNHVAMETWYKYNHGNLVSEERKPVNGETTTITMAYDAMDNKMSETVPDAKGKVRASVYHYFNYDKQYNWLSMDEPGGNNRITERVIIYYK</sequence>
<protein>
    <recommendedName>
        <fullName evidence="4">YD repeat-containing protein</fullName>
    </recommendedName>
</protein>
<evidence type="ECO:0000313" key="3">
    <source>
        <dbReference type="Proteomes" id="UP001216139"/>
    </source>
</evidence>
<dbReference type="Proteomes" id="UP001216139">
    <property type="component" value="Chromosome"/>
</dbReference>